<accession>A0ACD1E7M6</accession>
<protein>
    <submittedName>
        <fullName evidence="1">Uncharacterized protein</fullName>
    </submittedName>
</protein>
<evidence type="ECO:0000313" key="2">
    <source>
        <dbReference type="Proteomes" id="UP000681794"/>
    </source>
</evidence>
<keyword evidence="2" id="KW-1185">Reference proteome</keyword>
<organism evidence="1 2">
    <name type="scientific">Curtobacterium aetherium</name>
    <dbReference type="NCBI Taxonomy" id="2841594"/>
    <lineage>
        <taxon>Bacteria</taxon>
        <taxon>Bacillati</taxon>
        <taxon>Actinomycetota</taxon>
        <taxon>Actinomycetes</taxon>
        <taxon>Micrococcales</taxon>
        <taxon>Microbacteriaceae</taxon>
        <taxon>Curtobacterium</taxon>
    </lineage>
</organism>
<dbReference type="Proteomes" id="UP000681794">
    <property type="component" value="Chromosome"/>
</dbReference>
<dbReference type="EMBL" id="CP076544">
    <property type="protein sequence ID" value="QWS34652.1"/>
    <property type="molecule type" value="Genomic_DNA"/>
</dbReference>
<reference evidence="1" key="1">
    <citation type="submission" date="2021-06" db="EMBL/GenBank/DDBJ databases">
        <authorList>
            <person name="Ellington A.J."/>
            <person name="Bryan N.C."/>
            <person name="Christner B.C."/>
            <person name="Reisch C.R."/>
        </authorList>
    </citation>
    <scope>NUCLEOTIDE SEQUENCE</scope>
    <source>
        <strain evidence="1">L6-1</strain>
    </source>
</reference>
<name>A0ACD1E7M6_9MICO</name>
<gene>
    <name evidence="1" type="ORF">KM842_05820</name>
</gene>
<proteinExistence type="predicted"/>
<sequence length="146" mass="16274">MRLEVFGKLSEFLWPLLQETFDVLDDPHGNSEVALRDDPCCDTQADRGFVAFNEIAHIFQRLNSEPILEFADDAECLTSVIATVVHREFFDVLVGNPDTGRDGPAAHRHGVGLAVRLGLRLRWLRVVVGAEPRPDLVGRGDEEVGR</sequence>
<evidence type="ECO:0000313" key="1">
    <source>
        <dbReference type="EMBL" id="QWS34652.1"/>
    </source>
</evidence>